<proteinExistence type="predicted"/>
<organism evidence="1 2">
    <name type="scientific">Streptomyces aurantiacus JA 4570</name>
    <dbReference type="NCBI Taxonomy" id="1286094"/>
    <lineage>
        <taxon>Bacteria</taxon>
        <taxon>Bacillati</taxon>
        <taxon>Actinomycetota</taxon>
        <taxon>Actinomycetes</taxon>
        <taxon>Kitasatosporales</taxon>
        <taxon>Streptomycetaceae</taxon>
        <taxon>Streptomyces</taxon>
        <taxon>Streptomyces aurantiacus group</taxon>
    </lineage>
</organism>
<dbReference type="Proteomes" id="UP000014629">
    <property type="component" value="Unassembled WGS sequence"/>
</dbReference>
<evidence type="ECO:0000313" key="2">
    <source>
        <dbReference type="Proteomes" id="UP000014629"/>
    </source>
</evidence>
<gene>
    <name evidence="1" type="ORF">STRAU_3655</name>
</gene>
<comment type="caution">
    <text evidence="1">The sequence shown here is derived from an EMBL/GenBank/DDBJ whole genome shotgun (WGS) entry which is preliminary data.</text>
</comment>
<evidence type="ECO:0000313" key="1">
    <source>
        <dbReference type="EMBL" id="EPH43264.1"/>
    </source>
</evidence>
<keyword evidence="2" id="KW-1185">Reference proteome</keyword>
<sequence length="37" mass="4216">MQVRERRLRHGWGLQREHWATGCGQSGGTAWKSSPAH</sequence>
<dbReference type="EMBL" id="AOPZ01000173">
    <property type="protein sequence ID" value="EPH43264.1"/>
    <property type="molecule type" value="Genomic_DNA"/>
</dbReference>
<accession>S3ZKG1</accession>
<dbReference type="AlphaFoldDB" id="S3ZKG1"/>
<reference evidence="1 2" key="1">
    <citation type="submission" date="2013-02" db="EMBL/GenBank/DDBJ databases">
        <title>Draft Genome Sequence of Streptomyces aurantiacus, Which Produces Setomimycin.</title>
        <authorList>
            <person name="Gruening B.A."/>
            <person name="Praeg A."/>
            <person name="Erxleben A."/>
            <person name="Guenther S."/>
            <person name="Mueller M."/>
        </authorList>
    </citation>
    <scope>NUCLEOTIDE SEQUENCE [LARGE SCALE GENOMIC DNA]</scope>
    <source>
        <strain evidence="1 2">JA 4570</strain>
    </source>
</reference>
<name>S3ZKG1_9ACTN</name>
<protein>
    <submittedName>
        <fullName evidence="1">Uncharacterized protein</fullName>
    </submittedName>
</protein>